<protein>
    <submittedName>
        <fullName evidence="1">Uncharacterized protein</fullName>
    </submittedName>
</protein>
<keyword evidence="2" id="KW-1185">Reference proteome</keyword>
<dbReference type="AlphaFoldDB" id="A0A1J4Q623"/>
<accession>A0A1J4Q623</accession>
<sequence length="132" mass="14199">MASTPFRDTARSIARKKDYISMSVECDRARSHSWWKNIVECGAWGVTSGGARVGPPTPDEFPGIAKLFGTTVEQVAAMVAADWYGQEPHGGVSPRVMNLAPLLDQLTPEQADALGLIVRSMVEPGAETERAA</sequence>
<name>A0A1J4Q623_9ACTN</name>
<dbReference type="Proteomes" id="UP000034838">
    <property type="component" value="Unassembled WGS sequence"/>
</dbReference>
<comment type="caution">
    <text evidence="1">The sequence shown here is derived from an EMBL/GenBank/DDBJ whole genome shotgun (WGS) entry which is preliminary data.</text>
</comment>
<evidence type="ECO:0000313" key="2">
    <source>
        <dbReference type="Proteomes" id="UP000034838"/>
    </source>
</evidence>
<proteinExistence type="predicted"/>
<gene>
    <name evidence="1" type="ORF">VT52_008315</name>
</gene>
<organism evidence="1 2">
    <name type="scientific">Streptomyces malaysiense</name>
    <dbReference type="NCBI Taxonomy" id="1428626"/>
    <lineage>
        <taxon>Bacteria</taxon>
        <taxon>Bacillati</taxon>
        <taxon>Actinomycetota</taxon>
        <taxon>Actinomycetes</taxon>
        <taxon>Kitasatosporales</taxon>
        <taxon>Streptomycetaceae</taxon>
        <taxon>Streptomyces</taxon>
    </lineage>
</organism>
<dbReference type="EMBL" id="LBDA02000016">
    <property type="protein sequence ID" value="OIK27988.1"/>
    <property type="molecule type" value="Genomic_DNA"/>
</dbReference>
<evidence type="ECO:0000313" key="1">
    <source>
        <dbReference type="EMBL" id="OIK27988.1"/>
    </source>
</evidence>
<reference evidence="1" key="1">
    <citation type="submission" date="2016-10" db="EMBL/GenBank/DDBJ databases">
        <title>Genome sequence of Streptomyces malaysiense MUSC 136.</title>
        <authorList>
            <person name="Lee L.-H."/>
            <person name="Ser H.-L."/>
        </authorList>
    </citation>
    <scope>NUCLEOTIDE SEQUENCE [LARGE SCALE GENOMIC DNA]</scope>
    <source>
        <strain evidence="1">MUSC 136</strain>
    </source>
</reference>